<keyword evidence="3" id="KW-1185">Reference proteome</keyword>
<protein>
    <recommendedName>
        <fullName evidence="4">DUF4131 domain-containing protein</fullName>
    </recommendedName>
</protein>
<reference evidence="2 3" key="1">
    <citation type="submission" date="2022-10" db="EMBL/GenBank/DDBJ databases">
        <title>Chitinophaga nivalis PC15 sp. nov., isolated from Pyeongchang county, South Korea.</title>
        <authorList>
            <person name="Trinh H.N."/>
        </authorList>
    </citation>
    <scope>NUCLEOTIDE SEQUENCE [LARGE SCALE GENOMIC DNA]</scope>
    <source>
        <strain evidence="2 3">PC14</strain>
    </source>
</reference>
<evidence type="ECO:0008006" key="4">
    <source>
        <dbReference type="Google" id="ProtNLM"/>
    </source>
</evidence>
<proteinExistence type="predicted"/>
<gene>
    <name evidence="2" type="ORF">OL497_01440</name>
</gene>
<keyword evidence="1" id="KW-0812">Transmembrane</keyword>
<keyword evidence="1" id="KW-0472">Membrane</keyword>
<accession>A0ABT3IF03</accession>
<feature type="transmembrane region" description="Helical" evidence="1">
    <location>
        <begin position="81"/>
        <end position="100"/>
    </location>
</feature>
<organism evidence="2 3">
    <name type="scientific">Chitinophaga nivalis</name>
    <dbReference type="NCBI Taxonomy" id="2991709"/>
    <lineage>
        <taxon>Bacteria</taxon>
        <taxon>Pseudomonadati</taxon>
        <taxon>Bacteroidota</taxon>
        <taxon>Chitinophagia</taxon>
        <taxon>Chitinophagales</taxon>
        <taxon>Chitinophagaceae</taxon>
        <taxon>Chitinophaga</taxon>
    </lineage>
</organism>
<evidence type="ECO:0000313" key="3">
    <source>
        <dbReference type="Proteomes" id="UP001207742"/>
    </source>
</evidence>
<evidence type="ECO:0000256" key="1">
    <source>
        <dbReference type="SAM" id="Phobius"/>
    </source>
</evidence>
<evidence type="ECO:0000313" key="2">
    <source>
        <dbReference type="EMBL" id="MCW3482543.1"/>
    </source>
</evidence>
<name>A0ABT3IF03_9BACT</name>
<dbReference type="EMBL" id="JAPDNS010000001">
    <property type="protein sequence ID" value="MCW3482543.1"/>
    <property type="molecule type" value="Genomic_DNA"/>
</dbReference>
<sequence length="275" mass="31442">MKYLKCDHCAHSNLLKSEYLTFCEQCGKKMSNTFSDWRKDHPLACFEEYRQQVGISPKKIKKQVFRPWLQRQFAPTNRGKLILFFSIFTLLIATAGTLFGKRAVFTLFYAKVPKACLYSSWPTVTIGRQALEIATPVKLWIHDQPLEAEEAQITAYAKSYRNEDGSGIQIRVNMYSYVPNVANNLELAVTASHNKMQTEGEITDIQCKSVPVLISGLPGVLEEGNYLYKGAIRLAFRNLVVVRGVNRWQIHLDYRDDDEIGQQVAQRVLKSISIR</sequence>
<dbReference type="Proteomes" id="UP001207742">
    <property type="component" value="Unassembled WGS sequence"/>
</dbReference>
<comment type="caution">
    <text evidence="2">The sequence shown here is derived from an EMBL/GenBank/DDBJ whole genome shotgun (WGS) entry which is preliminary data.</text>
</comment>
<dbReference type="RefSeq" id="WP_264727053.1">
    <property type="nucleotide sequence ID" value="NZ_JAPDNR010000001.1"/>
</dbReference>
<keyword evidence="1" id="KW-1133">Transmembrane helix</keyword>